<feature type="region of interest" description="Disordered" evidence="1">
    <location>
        <begin position="360"/>
        <end position="394"/>
    </location>
</feature>
<dbReference type="GeneID" id="88174908"/>
<accession>A0AAX4HDN8</accession>
<organism evidence="2 3">
    <name type="scientific">Australozyma saopauloensis</name>
    <dbReference type="NCBI Taxonomy" id="291208"/>
    <lineage>
        <taxon>Eukaryota</taxon>
        <taxon>Fungi</taxon>
        <taxon>Dikarya</taxon>
        <taxon>Ascomycota</taxon>
        <taxon>Saccharomycotina</taxon>
        <taxon>Pichiomycetes</taxon>
        <taxon>Metschnikowiaceae</taxon>
        <taxon>Australozyma</taxon>
    </lineage>
</organism>
<reference evidence="2 3" key="1">
    <citation type="submission" date="2023-10" db="EMBL/GenBank/DDBJ databases">
        <title>Draft Genome Sequence of Candida saopaulonensis from a very Premature Infant with Sepsis.</title>
        <authorList>
            <person name="Ning Y."/>
            <person name="Dai R."/>
            <person name="Xiao M."/>
            <person name="Xu Y."/>
            <person name="Yan Q."/>
            <person name="Zhang L."/>
        </authorList>
    </citation>
    <scope>NUCLEOTIDE SEQUENCE [LARGE SCALE GENOMIC DNA]</scope>
    <source>
        <strain evidence="2 3">19XY460</strain>
    </source>
</reference>
<dbReference type="KEGG" id="asau:88174908"/>
<keyword evidence="3" id="KW-1185">Reference proteome</keyword>
<feature type="compositionally biased region" description="Basic residues" evidence="1">
    <location>
        <begin position="369"/>
        <end position="382"/>
    </location>
</feature>
<sequence length="422" mass="46760">MLGPFFPTAQTHRGSIHSLDYERPISDSYVPLDEHLAVQLSSSMNSMYLRSPMGYQGAGFGDQSPYYSNQDDLLPISTNMSSARHVSPELWTSPKFSEPSKIATYFNPSYFAEPLPMEPITPLTGPNHSRSRSEYSVPYIDVGQSAAISRLQSQPFKISMPPHRRPINLDTNAAASINYIPKDQLISEATARPAFVSTLYDQSGLAMLAAQPSHHTPLVPPNVDRTYPTISVDLELQQLLDEDPFHNPNAEDPWKFVKVDDLDENLSDLLALDNSLPQTKIRSPPEPRRKSVTILSPLRVSNTQSPSSVVLGGSPRSRRRSSLFEHLEALMGPLFSMADCSNEFHLTSNISFQDETAEVQKRHSITGSMKKKSSTKSHKHSSKPLLSKPKIPPNLGKAALAKTARILKDMEAGLLSFQLPTK</sequence>
<dbReference type="AlphaFoldDB" id="A0AAX4HDN8"/>
<dbReference type="Proteomes" id="UP001338582">
    <property type="component" value="Chromosome 4"/>
</dbReference>
<evidence type="ECO:0000313" key="3">
    <source>
        <dbReference type="Proteomes" id="UP001338582"/>
    </source>
</evidence>
<dbReference type="EMBL" id="CP138897">
    <property type="protein sequence ID" value="WPK26491.1"/>
    <property type="molecule type" value="Genomic_DNA"/>
</dbReference>
<proteinExistence type="predicted"/>
<dbReference type="RefSeq" id="XP_062878872.1">
    <property type="nucleotide sequence ID" value="XM_063022802.1"/>
</dbReference>
<gene>
    <name evidence="2" type="ORF">PUMCH_003845</name>
</gene>
<evidence type="ECO:0000256" key="1">
    <source>
        <dbReference type="SAM" id="MobiDB-lite"/>
    </source>
</evidence>
<name>A0AAX4HDN8_9ASCO</name>
<evidence type="ECO:0000313" key="2">
    <source>
        <dbReference type="EMBL" id="WPK26491.1"/>
    </source>
</evidence>
<evidence type="ECO:0008006" key="4">
    <source>
        <dbReference type="Google" id="ProtNLM"/>
    </source>
</evidence>
<protein>
    <recommendedName>
        <fullName evidence="4">Developmental regulatory protein wetA</fullName>
    </recommendedName>
</protein>